<evidence type="ECO:0000313" key="2">
    <source>
        <dbReference type="Proteomes" id="UP000286715"/>
    </source>
</evidence>
<comment type="caution">
    <text evidence="1">The sequence shown here is derived from an EMBL/GenBank/DDBJ whole genome shotgun (WGS) entry which is preliminary data.</text>
</comment>
<evidence type="ECO:0000313" key="1">
    <source>
        <dbReference type="EMBL" id="GCD77780.1"/>
    </source>
</evidence>
<dbReference type="OrthoDB" id="1467845at2"/>
<organism evidence="1 2">
    <name type="scientific">Thermaurantimonas aggregans</name>
    <dbReference type="NCBI Taxonomy" id="2173829"/>
    <lineage>
        <taxon>Bacteria</taxon>
        <taxon>Pseudomonadati</taxon>
        <taxon>Bacteroidota</taxon>
        <taxon>Flavobacteriia</taxon>
        <taxon>Flavobacteriales</taxon>
        <taxon>Schleiferiaceae</taxon>
        <taxon>Thermaurantimonas</taxon>
    </lineage>
</organism>
<name>A0A401XLB3_9FLAO</name>
<dbReference type="RefSeq" id="WP_124397845.1">
    <property type="nucleotide sequence ID" value="NZ_BHZE01000010.1"/>
</dbReference>
<gene>
    <name evidence="1" type="ORF">JCM31826_12620</name>
</gene>
<reference evidence="1 2" key="1">
    <citation type="submission" date="2018-11" db="EMBL/GenBank/DDBJ databases">
        <title>Schleiferia aggregans sp. nov., a moderately thermophilic heterotrophic bacterium isolated from microbial mats at a terrestrial hot spring.</title>
        <authorList>
            <person name="Iino T."/>
            <person name="Ohkuma M."/>
            <person name="Haruta S."/>
        </authorList>
    </citation>
    <scope>NUCLEOTIDE SEQUENCE [LARGE SCALE GENOMIC DNA]</scope>
    <source>
        <strain evidence="1 2">LA</strain>
    </source>
</reference>
<dbReference type="AlphaFoldDB" id="A0A401XLB3"/>
<protein>
    <submittedName>
        <fullName evidence="1">Uncharacterized protein</fullName>
    </submittedName>
</protein>
<accession>A0A401XLB3</accession>
<sequence length="138" mass="16357">MNLKKFFYLLSFSLYFFSIKVQSQTYENGKWIDDNLTFKIVYENIKKSGELHLCIANKSNDLCIGNLMVPFEVFIYDKKDSLIWSSIWTGNNMQLKFKRKLPFAYKVNVKAKAPYVINKLTTTKIYQKQPLELIYIIQ</sequence>
<dbReference type="Proteomes" id="UP000286715">
    <property type="component" value="Unassembled WGS sequence"/>
</dbReference>
<dbReference type="EMBL" id="BHZE01000010">
    <property type="protein sequence ID" value="GCD77780.1"/>
    <property type="molecule type" value="Genomic_DNA"/>
</dbReference>
<proteinExistence type="predicted"/>
<keyword evidence="2" id="KW-1185">Reference proteome</keyword>